<dbReference type="EC" id="2.4.-.-" evidence="3"/>
<name>A0A9X3R923_9BACI</name>
<dbReference type="PANTHER" id="PTHR22916:SF3">
    <property type="entry name" value="UDP-GLCNAC:BETAGAL BETA-1,3-N-ACETYLGLUCOSAMINYLTRANSFERASE-LIKE PROTEIN 1"/>
    <property type="match status" value="1"/>
</dbReference>
<dbReference type="AlphaFoldDB" id="A0A9X3R923"/>
<dbReference type="Proteomes" id="UP001152172">
    <property type="component" value="Unassembled WGS sequence"/>
</dbReference>
<dbReference type="SUPFAM" id="SSF53448">
    <property type="entry name" value="Nucleotide-diphospho-sugar transferases"/>
    <property type="match status" value="1"/>
</dbReference>
<organism evidence="3 4">
    <name type="scientific">Psychrobacillus psychrodurans</name>
    <dbReference type="NCBI Taxonomy" id="126157"/>
    <lineage>
        <taxon>Bacteria</taxon>
        <taxon>Bacillati</taxon>
        <taxon>Bacillota</taxon>
        <taxon>Bacilli</taxon>
        <taxon>Bacillales</taxon>
        <taxon>Bacillaceae</taxon>
        <taxon>Psychrobacillus</taxon>
    </lineage>
</organism>
<evidence type="ECO:0000259" key="2">
    <source>
        <dbReference type="Pfam" id="PF00535"/>
    </source>
</evidence>
<keyword evidence="3" id="KW-0808">Transferase</keyword>
<gene>
    <name evidence="3" type="ORF">M9R61_00465</name>
</gene>
<dbReference type="InterPro" id="IPR029044">
    <property type="entry name" value="Nucleotide-diphossugar_trans"/>
</dbReference>
<feature type="domain" description="Glycosyltransferase 2-like" evidence="2">
    <location>
        <begin position="11"/>
        <end position="136"/>
    </location>
</feature>
<comment type="similarity">
    <text evidence="1">Belongs to the glycosyltransferase 2 family.</text>
</comment>
<protein>
    <submittedName>
        <fullName evidence="3">Glycosyltransferase</fullName>
        <ecNumber evidence="3">2.4.-.-</ecNumber>
    </submittedName>
</protein>
<dbReference type="Pfam" id="PF00535">
    <property type="entry name" value="Glycos_transf_2"/>
    <property type="match status" value="1"/>
</dbReference>
<dbReference type="EMBL" id="JAMKBI010000001">
    <property type="protein sequence ID" value="MCZ8531812.1"/>
    <property type="molecule type" value="Genomic_DNA"/>
</dbReference>
<dbReference type="PANTHER" id="PTHR22916">
    <property type="entry name" value="GLYCOSYLTRANSFERASE"/>
    <property type="match status" value="1"/>
</dbReference>
<keyword evidence="3" id="KW-0328">Glycosyltransferase</keyword>
<dbReference type="RefSeq" id="WP_269920506.1">
    <property type="nucleotide sequence ID" value="NZ_JAMKBI010000001.1"/>
</dbReference>
<proteinExistence type="inferred from homology"/>
<evidence type="ECO:0000313" key="4">
    <source>
        <dbReference type="Proteomes" id="UP001152172"/>
    </source>
</evidence>
<dbReference type="GO" id="GO:0016758">
    <property type="term" value="F:hexosyltransferase activity"/>
    <property type="evidence" value="ECO:0007669"/>
    <property type="project" value="UniProtKB-ARBA"/>
</dbReference>
<sequence length="396" mass="45828">MGIENKNPLFSFVMPFYNNKRYLQSAIESVLKSTITNFELVMVDDGSTDGSIDIVREYMKSEPRIKLYLHKVNKGPAQALKTCLLNSKGEYILFTAADDISYKTRAEVCLQAFNKSEKIGIVLVEADIINEHSELTEEKYQIPATIDNDNILIEQLKRNYCLGATMAIKKDSHIFGQDGFIEHSDDYEISLRYLEAGYDIEIVKESLVKYRVHSESASTNKVKLYNNTVKSLEKFHSEDFEKVLLDKKNSYADVNLSLGIFNLFRNNLIGAERYLRNPQLNGLDKHHIFELNFYLSVLFYKKGLFKESYESLSICKSIVAESAVVQNNMSVLEHYLNLVNIENIIREFISINKLNPHYLDCKYNLDILQSNKEEKLKFTERILTSNLIYRENYKVD</sequence>
<comment type="caution">
    <text evidence="3">The sequence shown here is derived from an EMBL/GenBank/DDBJ whole genome shotgun (WGS) entry which is preliminary data.</text>
</comment>
<evidence type="ECO:0000313" key="3">
    <source>
        <dbReference type="EMBL" id="MCZ8531812.1"/>
    </source>
</evidence>
<reference evidence="3" key="1">
    <citation type="submission" date="2022-05" db="EMBL/GenBank/DDBJ databases">
        <authorList>
            <person name="Colautti A."/>
            <person name="Iacumin L."/>
        </authorList>
    </citation>
    <scope>NUCLEOTIDE SEQUENCE</scope>
    <source>
        <strain evidence="3">DSM 30747</strain>
    </source>
</reference>
<dbReference type="Gene3D" id="3.90.550.10">
    <property type="entry name" value="Spore Coat Polysaccharide Biosynthesis Protein SpsA, Chain A"/>
    <property type="match status" value="1"/>
</dbReference>
<keyword evidence="4" id="KW-1185">Reference proteome</keyword>
<evidence type="ECO:0000256" key="1">
    <source>
        <dbReference type="ARBA" id="ARBA00006739"/>
    </source>
</evidence>
<accession>A0A9X3R923</accession>
<dbReference type="InterPro" id="IPR001173">
    <property type="entry name" value="Glyco_trans_2-like"/>
</dbReference>